<dbReference type="EMBL" id="NMWT01000028">
    <property type="protein sequence ID" value="PLS26412.1"/>
    <property type="molecule type" value="Genomic_DNA"/>
</dbReference>
<dbReference type="InterPro" id="IPR050482">
    <property type="entry name" value="Sensor_HK_TwoCompSys"/>
</dbReference>
<dbReference type="Pfam" id="PF02518">
    <property type="entry name" value="HATPase_c"/>
    <property type="match status" value="1"/>
</dbReference>
<keyword evidence="10" id="KW-0472">Membrane</keyword>
<dbReference type="GO" id="GO:0005524">
    <property type="term" value="F:ATP binding"/>
    <property type="evidence" value="ECO:0007669"/>
    <property type="project" value="UniProtKB-KW"/>
</dbReference>
<feature type="transmembrane region" description="Helical" evidence="10">
    <location>
        <begin position="119"/>
        <end position="150"/>
    </location>
</feature>
<evidence type="ECO:0000256" key="3">
    <source>
        <dbReference type="ARBA" id="ARBA00022553"/>
    </source>
</evidence>
<reference evidence="13 14" key="1">
    <citation type="submission" date="2017-07" db="EMBL/GenBank/DDBJ databases">
        <title>Bifidobacterium novel species.</title>
        <authorList>
            <person name="Lugli G.A."/>
            <person name="Milani C."/>
            <person name="Duranti S."/>
            <person name="Mangifesta M."/>
        </authorList>
    </citation>
    <scope>NUCLEOTIDE SEQUENCE [LARGE SCALE GENOMIC DNA]</scope>
    <source>
        <strain evidence="13 14">77</strain>
    </source>
</reference>
<dbReference type="InterPro" id="IPR011712">
    <property type="entry name" value="Sig_transdc_His_kin_sub3_dim/P"/>
</dbReference>
<accession>A0A2N5IWT3</accession>
<keyword evidence="10" id="KW-1133">Transmembrane helix</keyword>
<dbReference type="InterPro" id="IPR003594">
    <property type="entry name" value="HATPase_dom"/>
</dbReference>
<evidence type="ECO:0000256" key="6">
    <source>
        <dbReference type="ARBA" id="ARBA00022777"/>
    </source>
</evidence>
<comment type="catalytic activity">
    <reaction evidence="1">
        <text>ATP + protein L-histidine = ADP + protein N-phospho-L-histidine.</text>
        <dbReference type="EC" id="2.7.13.3"/>
    </reaction>
</comment>
<organism evidence="13 14">
    <name type="scientific">Bifidobacterium parmae</name>
    <dbReference type="NCBI Taxonomy" id="361854"/>
    <lineage>
        <taxon>Bacteria</taxon>
        <taxon>Bacillati</taxon>
        <taxon>Actinomycetota</taxon>
        <taxon>Actinomycetes</taxon>
        <taxon>Bifidobacteriales</taxon>
        <taxon>Bifidobacteriaceae</taxon>
        <taxon>Bifidobacterium</taxon>
    </lineage>
</organism>
<evidence type="ECO:0000256" key="10">
    <source>
        <dbReference type="SAM" id="Phobius"/>
    </source>
</evidence>
<feature type="domain" description="Signal transduction histidine kinase subgroup 3 dimerisation and phosphoacceptor" evidence="12">
    <location>
        <begin position="213"/>
        <end position="275"/>
    </location>
</feature>
<evidence type="ECO:0000259" key="12">
    <source>
        <dbReference type="Pfam" id="PF07730"/>
    </source>
</evidence>
<dbReference type="GO" id="GO:0016020">
    <property type="term" value="C:membrane"/>
    <property type="evidence" value="ECO:0007669"/>
    <property type="project" value="InterPro"/>
</dbReference>
<dbReference type="GO" id="GO:0046983">
    <property type="term" value="F:protein dimerization activity"/>
    <property type="evidence" value="ECO:0007669"/>
    <property type="project" value="InterPro"/>
</dbReference>
<sequence length="437" mass="46590">MTNTPLASAGPVAAAFGRLAVFWRANPVARMTVPALCLAYDVMMLTRVVFVGPEADPHAGLLLRQPWGPPLLIVLCMASTGALLARPRHPFVAACVTCVAYLCAAPFDVQTYTAMPILFALYSCVVLCPVPYLVGGVAANATALVLGWLLPFRFPWEPWTTFLMPMAFLEAMTVALAAWSRGRRRRREAAAMIERERIRAVEAAAQRDAMEARARMSAELHDSVGHDLTAIIALAEGLKAVNTDGTMDEAIGMIATLGHQALDETRKVARSLNPVRSAGGGAVSGDAVADDSGRGLHGWGDPVRLLETVRAAGVDAVLTETGIRPHDAVQADLCFTVSREAVTNAMRHGREVTSIVVSWDHHADGSMTVTVRDDGKTTHGDGHDVSPRSHDGTGLTVLRERVARAGGTFVAGPSADGDGWTVTARLSAMTDGEERER</sequence>
<evidence type="ECO:0000256" key="7">
    <source>
        <dbReference type="ARBA" id="ARBA00022840"/>
    </source>
</evidence>
<evidence type="ECO:0000256" key="8">
    <source>
        <dbReference type="ARBA" id="ARBA00023012"/>
    </source>
</evidence>
<proteinExistence type="predicted"/>
<dbReference type="SUPFAM" id="SSF55874">
    <property type="entry name" value="ATPase domain of HSP90 chaperone/DNA topoisomerase II/histidine kinase"/>
    <property type="match status" value="1"/>
</dbReference>
<keyword evidence="6 13" id="KW-0418">Kinase</keyword>
<evidence type="ECO:0000256" key="9">
    <source>
        <dbReference type="SAM" id="MobiDB-lite"/>
    </source>
</evidence>
<dbReference type="GO" id="GO:0000155">
    <property type="term" value="F:phosphorelay sensor kinase activity"/>
    <property type="evidence" value="ECO:0007669"/>
    <property type="project" value="InterPro"/>
</dbReference>
<feature type="compositionally biased region" description="Basic and acidic residues" evidence="9">
    <location>
        <begin position="371"/>
        <end position="391"/>
    </location>
</feature>
<keyword evidence="14" id="KW-1185">Reference proteome</keyword>
<dbReference type="InterPro" id="IPR036890">
    <property type="entry name" value="HATPase_C_sf"/>
</dbReference>
<feature type="region of interest" description="Disordered" evidence="9">
    <location>
        <begin position="370"/>
        <end position="392"/>
    </location>
</feature>
<comment type="caution">
    <text evidence="13">The sequence shown here is derived from an EMBL/GenBank/DDBJ whole genome shotgun (WGS) entry which is preliminary data.</text>
</comment>
<dbReference type="Gene3D" id="3.30.565.10">
    <property type="entry name" value="Histidine kinase-like ATPase, C-terminal domain"/>
    <property type="match status" value="1"/>
</dbReference>
<dbReference type="RefSeq" id="WP_165784957.1">
    <property type="nucleotide sequence ID" value="NZ_NMWT01000028.1"/>
</dbReference>
<dbReference type="PANTHER" id="PTHR24421">
    <property type="entry name" value="NITRATE/NITRITE SENSOR PROTEIN NARX-RELATED"/>
    <property type="match status" value="1"/>
</dbReference>
<keyword evidence="5" id="KW-0547">Nucleotide-binding</keyword>
<keyword evidence="10" id="KW-0812">Transmembrane</keyword>
<dbReference type="CDD" id="cd16917">
    <property type="entry name" value="HATPase_UhpB-NarQ-NarX-like"/>
    <property type="match status" value="1"/>
</dbReference>
<protein>
    <recommendedName>
        <fullName evidence="2">histidine kinase</fullName>
        <ecNumber evidence="2">2.7.13.3</ecNumber>
    </recommendedName>
</protein>
<feature type="transmembrane region" description="Helical" evidence="10">
    <location>
        <begin position="67"/>
        <end position="85"/>
    </location>
</feature>
<dbReference type="PANTHER" id="PTHR24421:SF10">
    <property type="entry name" value="NITRATE_NITRITE SENSOR PROTEIN NARQ"/>
    <property type="match status" value="1"/>
</dbReference>
<dbReference type="EC" id="2.7.13.3" evidence="2"/>
<keyword evidence="7" id="KW-0067">ATP-binding</keyword>
<keyword evidence="4" id="KW-0808">Transferase</keyword>
<gene>
    <name evidence="13" type="ORF">Uis4E_1987</name>
</gene>
<evidence type="ECO:0000256" key="2">
    <source>
        <dbReference type="ARBA" id="ARBA00012438"/>
    </source>
</evidence>
<feature type="domain" description="Histidine kinase/HSP90-like ATPase" evidence="11">
    <location>
        <begin position="335"/>
        <end position="426"/>
    </location>
</feature>
<evidence type="ECO:0000256" key="5">
    <source>
        <dbReference type="ARBA" id="ARBA00022741"/>
    </source>
</evidence>
<name>A0A2N5IWT3_9BIFI</name>
<evidence type="ECO:0000259" key="11">
    <source>
        <dbReference type="Pfam" id="PF02518"/>
    </source>
</evidence>
<dbReference type="Pfam" id="PF07730">
    <property type="entry name" value="HisKA_3"/>
    <property type="match status" value="1"/>
</dbReference>
<keyword evidence="8" id="KW-0902">Two-component regulatory system</keyword>
<evidence type="ECO:0000256" key="4">
    <source>
        <dbReference type="ARBA" id="ARBA00022679"/>
    </source>
</evidence>
<dbReference type="Gene3D" id="1.20.5.1930">
    <property type="match status" value="1"/>
</dbReference>
<evidence type="ECO:0000256" key="1">
    <source>
        <dbReference type="ARBA" id="ARBA00000085"/>
    </source>
</evidence>
<feature type="transmembrane region" description="Helical" evidence="10">
    <location>
        <begin position="162"/>
        <end position="179"/>
    </location>
</feature>
<keyword evidence="3" id="KW-0597">Phosphoprotein</keyword>
<evidence type="ECO:0000313" key="14">
    <source>
        <dbReference type="Proteomes" id="UP000235034"/>
    </source>
</evidence>
<dbReference type="AlphaFoldDB" id="A0A2N5IWT3"/>
<evidence type="ECO:0000313" key="13">
    <source>
        <dbReference type="EMBL" id="PLS26412.1"/>
    </source>
</evidence>
<dbReference type="Proteomes" id="UP000235034">
    <property type="component" value="Unassembled WGS sequence"/>
</dbReference>